<reference evidence="6 7" key="1">
    <citation type="submission" date="2014-08" db="EMBL/GenBank/DDBJ databases">
        <title>Genomic and Phenotypic Diversity of Colwellia psychrerythraea strains from Disparate Marine Basins.</title>
        <authorList>
            <person name="Techtmann S.M."/>
            <person name="Stelling S.C."/>
            <person name="Utturkar S.M."/>
            <person name="Alshibli N."/>
            <person name="Harris A."/>
            <person name="Brown S.D."/>
            <person name="Hazen T.C."/>
        </authorList>
    </citation>
    <scope>NUCLEOTIDE SEQUENCE [LARGE SCALE GENOMIC DNA]</scope>
    <source>
        <strain evidence="6 7">ND2E</strain>
    </source>
</reference>
<comment type="caution">
    <text evidence="6">The sequence shown here is derived from an EMBL/GenBank/DDBJ whole genome shotgun (WGS) entry which is preliminary data.</text>
</comment>
<dbReference type="Gene3D" id="3.30.700.10">
    <property type="entry name" value="Glycoprotein, Type 4 Pilin"/>
    <property type="match status" value="1"/>
</dbReference>
<dbReference type="SUPFAM" id="SSF54523">
    <property type="entry name" value="Pili subunits"/>
    <property type="match status" value="1"/>
</dbReference>
<keyword evidence="2" id="KW-0488">Methylation</keyword>
<evidence type="ECO:0000256" key="3">
    <source>
        <dbReference type="ARBA" id="ARBA00022692"/>
    </source>
</evidence>
<gene>
    <name evidence="6" type="ORF">ND2E_1495</name>
</gene>
<dbReference type="PROSITE" id="PS00409">
    <property type="entry name" value="PROKAR_NTER_METHYL"/>
    <property type="match status" value="1"/>
</dbReference>
<dbReference type="InterPro" id="IPR045584">
    <property type="entry name" value="Pilin-like"/>
</dbReference>
<organism evidence="6 7">
    <name type="scientific">Colwellia psychrerythraea</name>
    <name type="common">Vibrio psychroerythus</name>
    <dbReference type="NCBI Taxonomy" id="28229"/>
    <lineage>
        <taxon>Bacteria</taxon>
        <taxon>Pseudomonadati</taxon>
        <taxon>Pseudomonadota</taxon>
        <taxon>Gammaproteobacteria</taxon>
        <taxon>Alteromonadales</taxon>
        <taxon>Colwelliaceae</taxon>
        <taxon>Colwellia</taxon>
    </lineage>
</organism>
<dbReference type="InterPro" id="IPR012902">
    <property type="entry name" value="N_methyl_site"/>
</dbReference>
<keyword evidence="5" id="KW-0472">Membrane</keyword>
<keyword evidence="3" id="KW-0812">Transmembrane</keyword>
<keyword evidence="4" id="KW-1133">Transmembrane helix</keyword>
<evidence type="ECO:0000256" key="1">
    <source>
        <dbReference type="ARBA" id="ARBA00004167"/>
    </source>
</evidence>
<dbReference type="PATRIC" id="fig|28229.4.peg.496"/>
<dbReference type="RefSeq" id="WP_052056208.1">
    <property type="nucleotide sequence ID" value="NZ_JQED01000005.1"/>
</dbReference>
<evidence type="ECO:0008006" key="8">
    <source>
        <dbReference type="Google" id="ProtNLM"/>
    </source>
</evidence>
<dbReference type="Proteomes" id="UP000029843">
    <property type="component" value="Unassembled WGS sequence"/>
</dbReference>
<comment type="subcellular location">
    <subcellularLocation>
        <location evidence="1">Membrane</location>
        <topology evidence="1">Single-pass membrane protein</topology>
    </subcellularLocation>
</comment>
<protein>
    <recommendedName>
        <fullName evidence="8">MSHA pilin protein MshA</fullName>
    </recommendedName>
</protein>
<dbReference type="Pfam" id="PF07963">
    <property type="entry name" value="N_methyl"/>
    <property type="match status" value="1"/>
</dbReference>
<accession>A0A099KUT4</accession>
<name>A0A099KUT4_COLPS</name>
<dbReference type="PANTHER" id="PTHR30093">
    <property type="entry name" value="GENERAL SECRETION PATHWAY PROTEIN G"/>
    <property type="match status" value="1"/>
</dbReference>
<dbReference type="PANTHER" id="PTHR30093:SF44">
    <property type="entry name" value="TYPE II SECRETION SYSTEM CORE PROTEIN G"/>
    <property type="match status" value="1"/>
</dbReference>
<evidence type="ECO:0000256" key="5">
    <source>
        <dbReference type="ARBA" id="ARBA00023136"/>
    </source>
</evidence>
<dbReference type="EMBL" id="JQED01000005">
    <property type="protein sequence ID" value="KGJ94306.1"/>
    <property type="molecule type" value="Genomic_DNA"/>
</dbReference>
<dbReference type="AlphaFoldDB" id="A0A099KUT4"/>
<evidence type="ECO:0000256" key="4">
    <source>
        <dbReference type="ARBA" id="ARBA00022989"/>
    </source>
</evidence>
<sequence>MRSSMNVKASQKGFTLIELVVVIVILGILAVTAAPKFIDLTGDAKKSVVEAVEGALNSAADMAHAKALVDGTGDPLSIAGQTITFANTYPNAASIDLLMDIDAEASGTPADFVLATSGSGRTYTHAKATTPAECYAIYTETADANVKPVIDSVTTGC</sequence>
<evidence type="ECO:0000256" key="2">
    <source>
        <dbReference type="ARBA" id="ARBA00022481"/>
    </source>
</evidence>
<evidence type="ECO:0000313" key="7">
    <source>
        <dbReference type="Proteomes" id="UP000029843"/>
    </source>
</evidence>
<dbReference type="GO" id="GO:0016020">
    <property type="term" value="C:membrane"/>
    <property type="evidence" value="ECO:0007669"/>
    <property type="project" value="UniProtKB-SubCell"/>
</dbReference>
<dbReference type="NCBIfam" id="TIGR02532">
    <property type="entry name" value="IV_pilin_GFxxxE"/>
    <property type="match status" value="1"/>
</dbReference>
<proteinExistence type="predicted"/>
<evidence type="ECO:0000313" key="6">
    <source>
        <dbReference type="EMBL" id="KGJ94306.1"/>
    </source>
</evidence>